<reference evidence="18" key="2">
    <citation type="journal article" date="2021" name="PeerJ">
        <title>Extensive microbial diversity within the chicken gut microbiome revealed by metagenomics and culture.</title>
        <authorList>
            <person name="Gilroy R."/>
            <person name="Ravi A."/>
            <person name="Getino M."/>
            <person name="Pursley I."/>
            <person name="Horton D.L."/>
            <person name="Alikhan N.F."/>
            <person name="Baker D."/>
            <person name="Gharbi K."/>
            <person name="Hall N."/>
            <person name="Watson M."/>
            <person name="Adriaenssens E.M."/>
            <person name="Foster-Nyarko E."/>
            <person name="Jarju S."/>
            <person name="Secka A."/>
            <person name="Antonio M."/>
            <person name="Oren A."/>
            <person name="Chaudhuri R.R."/>
            <person name="La Ragione R."/>
            <person name="Hildebrand F."/>
            <person name="Pallen M.J."/>
        </authorList>
    </citation>
    <scope>NUCLEOTIDE SEQUENCE</scope>
    <source>
        <strain evidence="18">CHK195-15760</strain>
    </source>
</reference>
<evidence type="ECO:0000256" key="11">
    <source>
        <dbReference type="ARBA" id="ARBA00022726"/>
    </source>
</evidence>
<dbReference type="PANTHER" id="PTHR43340:SF1">
    <property type="entry name" value="HYPOXANTHINE PHOSPHORIBOSYLTRANSFERASE"/>
    <property type="match status" value="1"/>
</dbReference>
<protein>
    <recommendedName>
        <fullName evidence="16">Hypoxanthine phosphoribosyltransferase</fullName>
        <ecNumber evidence="16">2.4.2.8</ecNumber>
    </recommendedName>
</protein>
<keyword evidence="9 16" id="KW-0808">Transferase</keyword>
<evidence type="ECO:0000256" key="2">
    <source>
        <dbReference type="ARBA" id="ARBA00002049"/>
    </source>
</evidence>
<evidence type="ECO:0000256" key="5">
    <source>
        <dbReference type="ARBA" id="ARBA00004676"/>
    </source>
</evidence>
<evidence type="ECO:0000256" key="15">
    <source>
        <dbReference type="ARBA" id="ARBA00049402"/>
    </source>
</evidence>
<dbReference type="SUPFAM" id="SSF53271">
    <property type="entry name" value="PRTase-like"/>
    <property type="match status" value="1"/>
</dbReference>
<evidence type="ECO:0000256" key="9">
    <source>
        <dbReference type="ARBA" id="ARBA00022679"/>
    </source>
</evidence>
<dbReference type="Gene3D" id="3.40.50.2020">
    <property type="match status" value="1"/>
</dbReference>
<dbReference type="GO" id="GO:0006166">
    <property type="term" value="P:purine ribonucleoside salvage"/>
    <property type="evidence" value="ECO:0007669"/>
    <property type="project" value="UniProtKB-KW"/>
</dbReference>
<dbReference type="EMBL" id="DVNH01000024">
    <property type="protein sequence ID" value="HIU51694.1"/>
    <property type="molecule type" value="Genomic_DNA"/>
</dbReference>
<evidence type="ECO:0000256" key="10">
    <source>
        <dbReference type="ARBA" id="ARBA00022723"/>
    </source>
</evidence>
<dbReference type="GO" id="GO:0052657">
    <property type="term" value="F:guanine phosphoribosyltransferase activity"/>
    <property type="evidence" value="ECO:0007669"/>
    <property type="project" value="UniProtKB-ARBA"/>
</dbReference>
<dbReference type="CDD" id="cd06223">
    <property type="entry name" value="PRTases_typeI"/>
    <property type="match status" value="1"/>
</dbReference>
<comment type="similarity">
    <text evidence="6 16">Belongs to the purine/pyrimidine phosphoribosyltransferase family.</text>
</comment>
<name>A0A9D1S8Z6_9FIRM</name>
<dbReference type="GO" id="GO:0000166">
    <property type="term" value="F:nucleotide binding"/>
    <property type="evidence" value="ECO:0007669"/>
    <property type="project" value="UniProtKB-KW"/>
</dbReference>
<sequence>MEISGVLITEEKLQNRIKELSKQIEEDYKGEEILALSVLKGATFFTIDLTKHIKNPVSFEFIELSSYGSGTESTGKIILNKDITGKIENKNILIIEDIIDTGITMQYLMEHIKEKNPNSIQVASLLSKPSRRKVEVPIKYCGFEIPNKFVVGYGMDYDEKYRNLPYIGYIE</sequence>
<dbReference type="EC" id="2.4.2.8" evidence="16"/>
<dbReference type="GO" id="GO:0004422">
    <property type="term" value="F:hypoxanthine phosphoribosyltransferase activity"/>
    <property type="evidence" value="ECO:0007669"/>
    <property type="project" value="InterPro"/>
</dbReference>
<evidence type="ECO:0000256" key="14">
    <source>
        <dbReference type="ARBA" id="ARBA00048811"/>
    </source>
</evidence>
<evidence type="ECO:0000313" key="18">
    <source>
        <dbReference type="EMBL" id="HIU51694.1"/>
    </source>
</evidence>
<dbReference type="GO" id="GO:0032264">
    <property type="term" value="P:IMP salvage"/>
    <property type="evidence" value="ECO:0007669"/>
    <property type="project" value="TreeGrafter"/>
</dbReference>
<dbReference type="GO" id="GO:0006178">
    <property type="term" value="P:guanine salvage"/>
    <property type="evidence" value="ECO:0007669"/>
    <property type="project" value="TreeGrafter"/>
</dbReference>
<evidence type="ECO:0000256" key="7">
    <source>
        <dbReference type="ARBA" id="ARBA00022490"/>
    </source>
</evidence>
<evidence type="ECO:0000256" key="1">
    <source>
        <dbReference type="ARBA" id="ARBA00001946"/>
    </source>
</evidence>
<dbReference type="InterPro" id="IPR050408">
    <property type="entry name" value="HGPRT"/>
</dbReference>
<accession>A0A9D1S8Z6</accession>
<keyword evidence="11 16" id="KW-0660">Purine salvage</keyword>
<dbReference type="InterPro" id="IPR005904">
    <property type="entry name" value="Hxn_phspho_trans"/>
</dbReference>
<keyword evidence="12 16" id="KW-0547">Nucleotide-binding</keyword>
<comment type="pathway">
    <text evidence="4 16">Purine metabolism; IMP biosynthesis via salvage pathway; IMP from hypoxanthine: step 1/1.</text>
</comment>
<evidence type="ECO:0000256" key="12">
    <source>
        <dbReference type="ARBA" id="ARBA00022741"/>
    </source>
</evidence>
<evidence type="ECO:0000256" key="8">
    <source>
        <dbReference type="ARBA" id="ARBA00022676"/>
    </source>
</evidence>
<comment type="catalytic activity">
    <reaction evidence="14">
        <text>GMP + diphosphate = guanine + 5-phospho-alpha-D-ribose 1-diphosphate</text>
        <dbReference type="Rhea" id="RHEA:25424"/>
        <dbReference type="ChEBI" id="CHEBI:16235"/>
        <dbReference type="ChEBI" id="CHEBI:33019"/>
        <dbReference type="ChEBI" id="CHEBI:58017"/>
        <dbReference type="ChEBI" id="CHEBI:58115"/>
        <dbReference type="EC" id="2.4.2.8"/>
    </reaction>
    <physiologicalReaction direction="right-to-left" evidence="14">
        <dbReference type="Rhea" id="RHEA:25426"/>
    </physiologicalReaction>
</comment>
<keyword evidence="13 16" id="KW-0460">Magnesium</keyword>
<feature type="domain" description="Phosphoribosyltransferase" evidence="17">
    <location>
        <begin position="13"/>
        <end position="157"/>
    </location>
</feature>
<comment type="catalytic activity">
    <reaction evidence="15">
        <text>IMP + diphosphate = hypoxanthine + 5-phospho-alpha-D-ribose 1-diphosphate</text>
        <dbReference type="Rhea" id="RHEA:17973"/>
        <dbReference type="ChEBI" id="CHEBI:17368"/>
        <dbReference type="ChEBI" id="CHEBI:33019"/>
        <dbReference type="ChEBI" id="CHEBI:58017"/>
        <dbReference type="ChEBI" id="CHEBI:58053"/>
        <dbReference type="EC" id="2.4.2.8"/>
    </reaction>
    <physiologicalReaction direction="right-to-left" evidence="15">
        <dbReference type="Rhea" id="RHEA:17975"/>
    </physiologicalReaction>
</comment>
<dbReference type="InterPro" id="IPR000836">
    <property type="entry name" value="PRTase_dom"/>
</dbReference>
<evidence type="ECO:0000256" key="3">
    <source>
        <dbReference type="ARBA" id="ARBA00004496"/>
    </source>
</evidence>
<comment type="subcellular location">
    <subcellularLocation>
        <location evidence="3 16">Cytoplasm</location>
    </subcellularLocation>
</comment>
<comment type="pathway">
    <text evidence="5">Purine metabolism; GMP biosynthesis via salvage pathway; GMP from guanine: step 1/1.</text>
</comment>
<organism evidence="18 19">
    <name type="scientific">Candidatus Merdicola faecigallinarum</name>
    <dbReference type="NCBI Taxonomy" id="2840862"/>
    <lineage>
        <taxon>Bacteria</taxon>
        <taxon>Bacillati</taxon>
        <taxon>Bacillota</taxon>
        <taxon>Clostridia</taxon>
        <taxon>Candidatus Merdicola</taxon>
    </lineage>
</organism>
<evidence type="ECO:0000256" key="6">
    <source>
        <dbReference type="ARBA" id="ARBA00008391"/>
    </source>
</evidence>
<dbReference type="Proteomes" id="UP000824093">
    <property type="component" value="Unassembled WGS sequence"/>
</dbReference>
<reference evidence="18" key="1">
    <citation type="submission" date="2020-10" db="EMBL/GenBank/DDBJ databases">
        <authorList>
            <person name="Gilroy R."/>
        </authorList>
    </citation>
    <scope>NUCLEOTIDE SEQUENCE</scope>
    <source>
        <strain evidence="18">CHK195-15760</strain>
    </source>
</reference>
<keyword evidence="7 16" id="KW-0963">Cytoplasm</keyword>
<dbReference type="GO" id="GO:0000287">
    <property type="term" value="F:magnesium ion binding"/>
    <property type="evidence" value="ECO:0007669"/>
    <property type="project" value="TreeGrafter"/>
</dbReference>
<dbReference type="PANTHER" id="PTHR43340">
    <property type="entry name" value="HYPOXANTHINE-GUANINE PHOSPHORIBOSYLTRANSFERASE"/>
    <property type="match status" value="1"/>
</dbReference>
<dbReference type="GO" id="GO:0005829">
    <property type="term" value="C:cytosol"/>
    <property type="evidence" value="ECO:0007669"/>
    <property type="project" value="TreeGrafter"/>
</dbReference>
<dbReference type="InterPro" id="IPR029057">
    <property type="entry name" value="PRTase-like"/>
</dbReference>
<gene>
    <name evidence="18" type="primary">hpt</name>
    <name evidence="18" type="ORF">IAB70_03620</name>
</gene>
<evidence type="ECO:0000256" key="4">
    <source>
        <dbReference type="ARBA" id="ARBA00004669"/>
    </source>
</evidence>
<dbReference type="GO" id="GO:0046100">
    <property type="term" value="P:hypoxanthine metabolic process"/>
    <property type="evidence" value="ECO:0007669"/>
    <property type="project" value="TreeGrafter"/>
</dbReference>
<evidence type="ECO:0000256" key="16">
    <source>
        <dbReference type="RuleBase" id="RU364099"/>
    </source>
</evidence>
<comment type="caution">
    <text evidence="18">The sequence shown here is derived from an EMBL/GenBank/DDBJ whole genome shotgun (WGS) entry which is preliminary data.</text>
</comment>
<comment type="cofactor">
    <cofactor evidence="1 16">
        <name>Mg(2+)</name>
        <dbReference type="ChEBI" id="CHEBI:18420"/>
    </cofactor>
</comment>
<comment type="function">
    <text evidence="2">Purine salvage pathway enzyme that catalyzes the transfer of the ribosyl-5-phosphate group from 5-phospho-alpha-D-ribose 1-diphosphate (PRPP) to the N9 position of the 6-oxopurines hypoxanthine and guanine to form the corresponding ribonucleotides IMP (inosine 5'-monophosphate) and GMP (guanosine 5'-monophosphate), with the release of PPi.</text>
</comment>
<dbReference type="Pfam" id="PF00156">
    <property type="entry name" value="Pribosyltran"/>
    <property type="match status" value="1"/>
</dbReference>
<keyword evidence="8 16" id="KW-0328">Glycosyltransferase</keyword>
<evidence type="ECO:0000259" key="17">
    <source>
        <dbReference type="Pfam" id="PF00156"/>
    </source>
</evidence>
<dbReference type="NCBIfam" id="TIGR01203">
    <property type="entry name" value="HGPRTase"/>
    <property type="match status" value="1"/>
</dbReference>
<dbReference type="GO" id="GO:0032263">
    <property type="term" value="P:GMP salvage"/>
    <property type="evidence" value="ECO:0007669"/>
    <property type="project" value="TreeGrafter"/>
</dbReference>
<keyword evidence="10 16" id="KW-0479">Metal-binding</keyword>
<evidence type="ECO:0000313" key="19">
    <source>
        <dbReference type="Proteomes" id="UP000824093"/>
    </source>
</evidence>
<dbReference type="AlphaFoldDB" id="A0A9D1S8Z6"/>
<dbReference type="FunFam" id="3.40.50.2020:FF:000006">
    <property type="entry name" value="Hypoxanthine phosphoribosyltransferase"/>
    <property type="match status" value="1"/>
</dbReference>
<proteinExistence type="inferred from homology"/>
<evidence type="ECO:0000256" key="13">
    <source>
        <dbReference type="ARBA" id="ARBA00022842"/>
    </source>
</evidence>